<dbReference type="RefSeq" id="WP_081847322.1">
    <property type="nucleotide sequence ID" value="NZ_AUNB01000095.1"/>
</dbReference>
<dbReference type="Gene3D" id="1.10.3720.10">
    <property type="entry name" value="MetI-like"/>
    <property type="match status" value="1"/>
</dbReference>
<dbReference type="PANTHER" id="PTHR43744">
    <property type="entry name" value="ABC TRANSPORTER PERMEASE PROTEIN MG189-RELATED-RELATED"/>
    <property type="match status" value="1"/>
</dbReference>
<keyword evidence="3" id="KW-1003">Cell membrane</keyword>
<comment type="similarity">
    <text evidence="7">Belongs to the binding-protein-dependent transport system permease family.</text>
</comment>
<sequence>MSAADTSTVKKTGRKFDANLLRRRVKLSLAHGFVLTLVVIMLLPLVYMVMMSFKTSTEIAQNPLGLPKSLYWGNYMEALSSMGYVRSVLNSLFVTLSVIVVVVFAGAMAAYPLARIKSRASQLIVMIMALGLATPNFVTITPIYVIFRELGLLDTYLGIVLAFAALKLPLAVFFYTGFIAAIPIELEEAARLDNCNNWQIFWHVIRPLLAPVTATLSLFVMIMVWNDFIYPLLLLTDKNKLTVMISVYKFVGNTGIDPTKLFPAAVLGSIPLLLLFAVFQRKIMSGATAGAVK</sequence>
<keyword evidence="2 7" id="KW-0813">Transport</keyword>
<feature type="domain" description="ABC transmembrane type-1" evidence="8">
    <location>
        <begin position="88"/>
        <end position="279"/>
    </location>
</feature>
<evidence type="ECO:0000256" key="2">
    <source>
        <dbReference type="ARBA" id="ARBA00022448"/>
    </source>
</evidence>
<dbReference type="InterPro" id="IPR000515">
    <property type="entry name" value="MetI-like"/>
</dbReference>
<dbReference type="CDD" id="cd06261">
    <property type="entry name" value="TM_PBP2"/>
    <property type="match status" value="1"/>
</dbReference>
<dbReference type="GO" id="GO:0005886">
    <property type="term" value="C:plasma membrane"/>
    <property type="evidence" value="ECO:0007669"/>
    <property type="project" value="UniProtKB-SubCell"/>
</dbReference>
<dbReference type="EMBL" id="AUNB01000095">
    <property type="protein sequence ID" value="KEO51360.1"/>
    <property type="molecule type" value="Genomic_DNA"/>
</dbReference>
<evidence type="ECO:0000256" key="6">
    <source>
        <dbReference type="ARBA" id="ARBA00023136"/>
    </source>
</evidence>
<feature type="transmembrane region" description="Helical" evidence="7">
    <location>
        <begin position="204"/>
        <end position="225"/>
    </location>
</feature>
<dbReference type="PANTHER" id="PTHR43744:SF12">
    <property type="entry name" value="ABC TRANSPORTER PERMEASE PROTEIN MG189-RELATED"/>
    <property type="match status" value="1"/>
</dbReference>
<dbReference type="STRING" id="1353528.DT23_08735"/>
<comment type="caution">
    <text evidence="9">The sequence shown here is derived from an EMBL/GenBank/DDBJ whole genome shotgun (WGS) entry which is preliminary data.</text>
</comment>
<evidence type="ECO:0000256" key="5">
    <source>
        <dbReference type="ARBA" id="ARBA00022989"/>
    </source>
</evidence>
<keyword evidence="4 7" id="KW-0812">Transmembrane</keyword>
<organism evidence="9 10">
    <name type="scientific">Thioclava indica</name>
    <dbReference type="NCBI Taxonomy" id="1353528"/>
    <lineage>
        <taxon>Bacteria</taxon>
        <taxon>Pseudomonadati</taxon>
        <taxon>Pseudomonadota</taxon>
        <taxon>Alphaproteobacteria</taxon>
        <taxon>Rhodobacterales</taxon>
        <taxon>Paracoccaceae</taxon>
        <taxon>Thioclava</taxon>
    </lineage>
</organism>
<gene>
    <name evidence="9" type="ORF">DT23_08735</name>
</gene>
<evidence type="ECO:0000256" key="1">
    <source>
        <dbReference type="ARBA" id="ARBA00004651"/>
    </source>
</evidence>
<feature type="transmembrane region" description="Helical" evidence="7">
    <location>
        <begin position="159"/>
        <end position="184"/>
    </location>
</feature>
<keyword evidence="6 7" id="KW-0472">Membrane</keyword>
<dbReference type="SUPFAM" id="SSF161098">
    <property type="entry name" value="MetI-like"/>
    <property type="match status" value="1"/>
</dbReference>
<dbReference type="OrthoDB" id="9815445at2"/>
<keyword evidence="5 7" id="KW-1133">Transmembrane helix</keyword>
<name>A0A074J630_9RHOB</name>
<evidence type="ECO:0000259" key="8">
    <source>
        <dbReference type="PROSITE" id="PS50928"/>
    </source>
</evidence>
<dbReference type="PROSITE" id="PS50928">
    <property type="entry name" value="ABC_TM1"/>
    <property type="match status" value="1"/>
</dbReference>
<dbReference type="GO" id="GO:0055085">
    <property type="term" value="P:transmembrane transport"/>
    <property type="evidence" value="ECO:0007669"/>
    <property type="project" value="InterPro"/>
</dbReference>
<dbReference type="eggNOG" id="COG0395">
    <property type="taxonomic scope" value="Bacteria"/>
</dbReference>
<reference evidence="9 10" key="1">
    <citation type="journal article" date="2015" name="Antonie Van Leeuwenhoek">
        <title>Thioclava indica sp. nov., isolated from surface seawater of the Indian Ocean.</title>
        <authorList>
            <person name="Liu Y."/>
            <person name="Lai Q."/>
            <person name="Du J."/>
            <person name="Xu H."/>
            <person name="Jiang L."/>
            <person name="Shao Z."/>
        </authorList>
    </citation>
    <scope>NUCLEOTIDE SEQUENCE [LARGE SCALE GENOMIC DNA]</scope>
    <source>
        <strain evidence="9 10">DT23-4</strain>
    </source>
</reference>
<protein>
    <recommendedName>
        <fullName evidence="8">ABC transmembrane type-1 domain-containing protein</fullName>
    </recommendedName>
</protein>
<dbReference type="Proteomes" id="UP000027471">
    <property type="component" value="Unassembled WGS sequence"/>
</dbReference>
<feature type="transmembrane region" description="Helical" evidence="7">
    <location>
        <begin position="261"/>
        <end position="279"/>
    </location>
</feature>
<accession>A0A074J630</accession>
<dbReference type="Pfam" id="PF00528">
    <property type="entry name" value="BPD_transp_1"/>
    <property type="match status" value="1"/>
</dbReference>
<dbReference type="AlphaFoldDB" id="A0A074J630"/>
<dbReference type="InterPro" id="IPR035906">
    <property type="entry name" value="MetI-like_sf"/>
</dbReference>
<evidence type="ECO:0000256" key="7">
    <source>
        <dbReference type="RuleBase" id="RU363032"/>
    </source>
</evidence>
<evidence type="ECO:0000256" key="3">
    <source>
        <dbReference type="ARBA" id="ARBA00022475"/>
    </source>
</evidence>
<comment type="subcellular location">
    <subcellularLocation>
        <location evidence="1 7">Cell membrane</location>
        <topology evidence="1 7">Multi-pass membrane protein</topology>
    </subcellularLocation>
</comment>
<proteinExistence type="inferred from homology"/>
<evidence type="ECO:0000313" key="9">
    <source>
        <dbReference type="EMBL" id="KEO51360.1"/>
    </source>
</evidence>
<evidence type="ECO:0000313" key="10">
    <source>
        <dbReference type="Proteomes" id="UP000027471"/>
    </source>
</evidence>
<feature type="transmembrane region" description="Helical" evidence="7">
    <location>
        <begin position="88"/>
        <end position="111"/>
    </location>
</feature>
<evidence type="ECO:0000256" key="4">
    <source>
        <dbReference type="ARBA" id="ARBA00022692"/>
    </source>
</evidence>
<feature type="transmembrane region" description="Helical" evidence="7">
    <location>
        <begin position="29"/>
        <end position="50"/>
    </location>
</feature>
<keyword evidence="10" id="KW-1185">Reference proteome</keyword>
<feature type="transmembrane region" description="Helical" evidence="7">
    <location>
        <begin position="123"/>
        <end position="147"/>
    </location>
</feature>